<keyword evidence="5 9" id="KW-0653">Protein transport</keyword>
<dbReference type="PATRIC" id="fig|1264554.4.peg.3"/>
<organism evidence="12 13">
    <name type="scientific">Mycoplasmopsis meleagridis ATCC 25294</name>
    <dbReference type="NCBI Taxonomy" id="1264554"/>
    <lineage>
        <taxon>Bacteria</taxon>
        <taxon>Bacillati</taxon>
        <taxon>Mycoplasmatota</taxon>
        <taxon>Mycoplasmoidales</taxon>
        <taxon>Metamycoplasmataceae</taxon>
        <taxon>Mycoplasmopsis</taxon>
    </lineage>
</organism>
<dbReference type="HAMAP" id="MF_01465">
    <property type="entry name" value="SecY"/>
    <property type="match status" value="1"/>
</dbReference>
<dbReference type="NCBIfam" id="TIGR00967">
    <property type="entry name" value="3a0501s007"/>
    <property type="match status" value="1"/>
</dbReference>
<evidence type="ECO:0000256" key="6">
    <source>
        <dbReference type="ARBA" id="ARBA00022989"/>
    </source>
</evidence>
<keyword evidence="3 9" id="KW-0813">Transport</keyword>
<evidence type="ECO:0000256" key="4">
    <source>
        <dbReference type="ARBA" id="ARBA00022692"/>
    </source>
</evidence>
<dbReference type="Pfam" id="PF00344">
    <property type="entry name" value="SecY"/>
    <property type="match status" value="1"/>
</dbReference>
<evidence type="ECO:0000256" key="9">
    <source>
        <dbReference type="HAMAP-Rule" id="MF_01465"/>
    </source>
</evidence>
<feature type="transmembrane region" description="Helical" evidence="9">
    <location>
        <begin position="36"/>
        <end position="56"/>
    </location>
</feature>
<keyword evidence="4 9" id="KW-0812">Transmembrane</keyword>
<dbReference type="GO" id="GO:0043952">
    <property type="term" value="P:protein transport by the Sec complex"/>
    <property type="evidence" value="ECO:0007669"/>
    <property type="project" value="UniProtKB-UniRule"/>
</dbReference>
<dbReference type="InterPro" id="IPR026593">
    <property type="entry name" value="SecY"/>
</dbReference>
<evidence type="ECO:0000256" key="1">
    <source>
        <dbReference type="ARBA" id="ARBA00004141"/>
    </source>
</evidence>
<reference evidence="12 13" key="1">
    <citation type="submission" date="2015-03" db="EMBL/GenBank/DDBJ databases">
        <title>Genome sequence of Mycoplasma meleagridis strain ATCC 25294.</title>
        <authorList>
            <person name="Yacoub E."/>
            <person name="Blanchard A."/>
            <person name="Sirand-Pugnet P."/>
            <person name="Mardassi B.B.A."/>
        </authorList>
    </citation>
    <scope>NUCLEOTIDE SEQUENCE [LARGE SCALE GENOMIC DNA]</scope>
    <source>
        <strain evidence="12 13">ATCC 25294</strain>
    </source>
</reference>
<comment type="caution">
    <text evidence="12">The sequence shown here is derived from an EMBL/GenBank/DDBJ whole genome shotgun (WGS) entry which is preliminary data.</text>
</comment>
<comment type="function">
    <text evidence="9">The central subunit of the protein translocation channel SecYEG. Consists of two halves formed by TMs 1-5 and 6-10. These two domains form a lateral gate at the front which open onto the bilayer between TMs 2 and 7, and are clamped together by SecE at the back. The channel is closed by both a pore ring composed of hydrophobic SecY resides and a short helix (helix 2A) on the extracellular side of the membrane which forms a plug. The plug probably moves laterally to allow the channel to open. The ring and the pore may move independently.</text>
</comment>
<protein>
    <recommendedName>
        <fullName evidence="9">Protein translocase subunit SecY</fullName>
    </recommendedName>
</protein>
<comment type="subcellular location">
    <subcellularLocation>
        <location evidence="9">Cell membrane</location>
        <topology evidence="9">Multi-pass membrane protein</topology>
    </subcellularLocation>
    <subcellularLocation>
        <location evidence="1">Membrane</location>
        <topology evidence="1">Multi-pass membrane protein</topology>
    </subcellularLocation>
</comment>
<keyword evidence="7 9" id="KW-0811">Translocation</keyword>
<evidence type="ECO:0000256" key="8">
    <source>
        <dbReference type="ARBA" id="ARBA00023136"/>
    </source>
</evidence>
<dbReference type="STRING" id="29561.MM26B8_03360"/>
<evidence type="ECO:0000256" key="5">
    <source>
        <dbReference type="ARBA" id="ARBA00022927"/>
    </source>
</evidence>
<feature type="region of interest" description="Disordered" evidence="11">
    <location>
        <begin position="480"/>
        <end position="499"/>
    </location>
</feature>
<evidence type="ECO:0000313" key="12">
    <source>
        <dbReference type="EMBL" id="KKB27069.1"/>
    </source>
</evidence>
<evidence type="ECO:0000313" key="13">
    <source>
        <dbReference type="Proteomes" id="UP000033750"/>
    </source>
</evidence>
<gene>
    <name evidence="9 12" type="primary">secY</name>
    <name evidence="12" type="ORF">MMELEA_02350</name>
</gene>
<feature type="transmembrane region" description="Helical" evidence="9">
    <location>
        <begin position="85"/>
        <end position="105"/>
    </location>
</feature>
<dbReference type="EMBL" id="JZXN01000002">
    <property type="protein sequence ID" value="KKB27069.1"/>
    <property type="molecule type" value="Genomic_DNA"/>
</dbReference>
<dbReference type="InterPro" id="IPR023201">
    <property type="entry name" value="SecY_dom_sf"/>
</dbReference>
<dbReference type="GO" id="GO:0005886">
    <property type="term" value="C:plasma membrane"/>
    <property type="evidence" value="ECO:0007669"/>
    <property type="project" value="UniProtKB-SubCell"/>
</dbReference>
<comment type="subunit">
    <text evidence="9">Component of the Sec protein translocase complex. Heterotrimer consisting of SecY, SecE and SecG subunits. The heterotrimers can form oligomers, although 1 heterotrimer is thought to be able to translocate proteins. Interacts with the ribosome. Interacts with SecDF, and other proteins may be involved. Interacts with SecA.</text>
</comment>
<feature type="transmembrane region" description="Helical" evidence="9">
    <location>
        <begin position="393"/>
        <end position="414"/>
    </location>
</feature>
<dbReference type="PIRSF" id="PIRSF004557">
    <property type="entry name" value="SecY"/>
    <property type="match status" value="1"/>
</dbReference>
<feature type="transmembrane region" description="Helical" evidence="9">
    <location>
        <begin position="420"/>
        <end position="439"/>
    </location>
</feature>
<dbReference type="OrthoDB" id="9809248at2"/>
<feature type="transmembrane region" description="Helical" evidence="9">
    <location>
        <begin position="336"/>
        <end position="354"/>
    </location>
</feature>
<dbReference type="GO" id="GO:0006605">
    <property type="term" value="P:protein targeting"/>
    <property type="evidence" value="ECO:0007669"/>
    <property type="project" value="UniProtKB-UniRule"/>
</dbReference>
<dbReference type="Proteomes" id="UP000033750">
    <property type="component" value="Unassembled WGS sequence"/>
</dbReference>
<dbReference type="InterPro" id="IPR002208">
    <property type="entry name" value="SecY/SEC61-alpha"/>
</dbReference>
<keyword evidence="8 9" id="KW-0472">Membrane</keyword>
<dbReference type="PRINTS" id="PR00303">
    <property type="entry name" value="SECYTRNLCASE"/>
</dbReference>
<feature type="transmembrane region" description="Helical" evidence="9">
    <location>
        <begin position="133"/>
        <end position="152"/>
    </location>
</feature>
<evidence type="ECO:0000256" key="11">
    <source>
        <dbReference type="SAM" id="MobiDB-lite"/>
    </source>
</evidence>
<feature type="transmembrane region" description="Helical" evidence="9">
    <location>
        <begin position="205"/>
        <end position="229"/>
    </location>
</feature>
<comment type="similarity">
    <text evidence="2 9 10">Belongs to the SecY/SEC61-alpha family.</text>
</comment>
<dbReference type="PANTHER" id="PTHR10906">
    <property type="entry name" value="SECY/SEC61-ALPHA FAMILY MEMBER"/>
    <property type="match status" value="1"/>
</dbReference>
<keyword evidence="9" id="KW-1003">Cell membrane</keyword>
<evidence type="ECO:0000256" key="10">
    <source>
        <dbReference type="RuleBase" id="RU004349"/>
    </source>
</evidence>
<dbReference type="SUPFAM" id="SSF103491">
    <property type="entry name" value="Preprotein translocase SecY subunit"/>
    <property type="match status" value="1"/>
</dbReference>
<dbReference type="InterPro" id="IPR030659">
    <property type="entry name" value="SecY_CS"/>
</dbReference>
<dbReference type="PROSITE" id="PS00756">
    <property type="entry name" value="SECY_2"/>
    <property type="match status" value="1"/>
</dbReference>
<evidence type="ECO:0000256" key="2">
    <source>
        <dbReference type="ARBA" id="ARBA00005751"/>
    </source>
</evidence>
<feature type="transmembrane region" description="Helical" evidence="9">
    <location>
        <begin position="241"/>
        <end position="262"/>
    </location>
</feature>
<evidence type="ECO:0000256" key="3">
    <source>
        <dbReference type="ARBA" id="ARBA00022448"/>
    </source>
</evidence>
<dbReference type="Gene3D" id="1.10.3370.10">
    <property type="entry name" value="SecY subunit domain"/>
    <property type="match status" value="1"/>
</dbReference>
<proteinExistence type="inferred from homology"/>
<feature type="transmembrane region" description="Helical" evidence="9">
    <location>
        <begin position="296"/>
        <end position="316"/>
    </location>
</feature>
<dbReference type="GO" id="GO:0065002">
    <property type="term" value="P:intracellular protein transmembrane transport"/>
    <property type="evidence" value="ECO:0007669"/>
    <property type="project" value="UniProtKB-UniRule"/>
</dbReference>
<dbReference type="RefSeq" id="WP_082065474.1">
    <property type="nucleotide sequence ID" value="NZ_JZXN01000002.1"/>
</dbReference>
<feature type="transmembrane region" description="Helical" evidence="9">
    <location>
        <begin position="172"/>
        <end position="193"/>
    </location>
</feature>
<name>A0A0F5H1B0_9BACT</name>
<accession>A0A0F5H1B0</accession>
<keyword evidence="6 9" id="KW-1133">Transmembrane helix</keyword>
<keyword evidence="13" id="KW-1185">Reference proteome</keyword>
<evidence type="ECO:0000256" key="7">
    <source>
        <dbReference type="ARBA" id="ARBA00023010"/>
    </source>
</evidence>
<dbReference type="AlphaFoldDB" id="A0A0F5H1B0"/>
<sequence>MKNFWQSFSYGFSNLFSKLNNRWVDFWSNKDLLKKIFFTLFLLTIYILATTIQAPFVRIRNSNLINEDAFLNTLNLVGGGGLRNFSLVALGISPFINASLIMSLLQTRAVPVLYKLSQSGPQGRRKINVITRILTLVIAYPQAVLLTQSLGAGNNPFIQFIPLNNDSNLQNLTVYFLLPIILISASLFSLFLAEEITNKGIGNGTSLIIFVGISFQLPAQFGGAFNFFIGSDETASRLVGVIKFMIYLFVYLLVVFIIAFIYNSERHIPIQQIGAGRSKNINEMGKLPIKLNPGGIMPIIFASLLISFPLMIARILPEDSLAKIWMTYNLQFTKPLGLTLLVVITFLFSFLIGLQQSKVDKIAEDFAKNSTFIPGLKPGEQTEDYLIGVVMRLAIFSGFYLVIMAAMQYVMIIAFDLPPVISFGGTGLMILVTVSLETIQQFQARLKSQILSKQKTLSKMNAEFLKSKKNTVISLDDYAKKSQKKKDNKSNKNGDGLLW</sequence>